<keyword evidence="2" id="KW-0805">Transcription regulation</keyword>
<dbReference type="InterPro" id="IPR000551">
    <property type="entry name" value="MerR-type_HTH_dom"/>
</dbReference>
<dbReference type="Proteomes" id="UP001546774">
    <property type="component" value="Unassembled WGS sequence"/>
</dbReference>
<proteinExistence type="predicted"/>
<dbReference type="SUPFAM" id="SSF55136">
    <property type="entry name" value="Probable bacterial effector-binding domain"/>
    <property type="match status" value="1"/>
</dbReference>
<dbReference type="Gene3D" id="1.10.1660.10">
    <property type="match status" value="1"/>
</dbReference>
<keyword evidence="3" id="KW-0238">DNA-binding</keyword>
<dbReference type="SMART" id="SM00422">
    <property type="entry name" value="HTH_MERR"/>
    <property type="match status" value="1"/>
</dbReference>
<keyword evidence="7" id="KW-1185">Reference proteome</keyword>
<dbReference type="PANTHER" id="PTHR30204">
    <property type="entry name" value="REDOX-CYCLING DRUG-SENSING TRANSCRIPTIONAL ACTIVATOR SOXR"/>
    <property type="match status" value="1"/>
</dbReference>
<keyword evidence="1" id="KW-0678">Repressor</keyword>
<dbReference type="Pfam" id="PF13411">
    <property type="entry name" value="MerR_1"/>
    <property type="match status" value="1"/>
</dbReference>
<feature type="domain" description="HTH merR-type" evidence="5">
    <location>
        <begin position="11"/>
        <end position="81"/>
    </location>
</feature>
<sequence>MKNYMEKKDRYISIGEMAKINRTTVPTLRLYDSMGLLTPYYTDEETHYRYYDIKQNARFDMIQYMKELGMELKEIKELFDKQDINLIEQILRQKKEQTVVQMQELKFKMQAIDRTVASIERYKKSPKSGTITLEYIPDRTIYSMCVDTNFYDYNIDMYELILKQLKNKLMEFHIPQVYYCNAGTIMRRELFEKLTFYSEEIFIFVDDDFPMKDCVQTIENGMYACIYTEDFDEERDCAKKLLAYCREHGYQICGDYICEEIMEMNVFDSRKRSMYLRLQVPVKMEK</sequence>
<evidence type="ECO:0000256" key="2">
    <source>
        <dbReference type="ARBA" id="ARBA00023015"/>
    </source>
</evidence>
<name>A0ABV1H5D4_9FIRM</name>
<dbReference type="InterPro" id="IPR009061">
    <property type="entry name" value="DNA-bd_dom_put_sf"/>
</dbReference>
<dbReference type="EMBL" id="JBBMFS010000005">
    <property type="protein sequence ID" value="MEQ2554910.1"/>
    <property type="molecule type" value="Genomic_DNA"/>
</dbReference>
<dbReference type="InterPro" id="IPR011256">
    <property type="entry name" value="Reg_factor_effector_dom_sf"/>
</dbReference>
<comment type="caution">
    <text evidence="6">The sequence shown here is derived from an EMBL/GenBank/DDBJ whole genome shotgun (WGS) entry which is preliminary data.</text>
</comment>
<accession>A0ABV1H5D4</accession>
<evidence type="ECO:0000256" key="1">
    <source>
        <dbReference type="ARBA" id="ARBA00022491"/>
    </source>
</evidence>
<keyword evidence="4" id="KW-0804">Transcription</keyword>
<reference evidence="6" key="1">
    <citation type="submission" date="2024-03" db="EMBL/GenBank/DDBJ databases">
        <title>Human intestinal bacterial collection.</title>
        <authorList>
            <person name="Pauvert C."/>
            <person name="Hitch T.C.A."/>
            <person name="Clavel T."/>
        </authorList>
    </citation>
    <scope>NUCLEOTIDE SEQUENCE [LARGE SCALE GENOMIC DNA]</scope>
    <source>
        <strain evidence="6">CLA-AA-H89B</strain>
    </source>
</reference>
<evidence type="ECO:0000256" key="3">
    <source>
        <dbReference type="ARBA" id="ARBA00023125"/>
    </source>
</evidence>
<dbReference type="PANTHER" id="PTHR30204:SF69">
    <property type="entry name" value="MERR-FAMILY TRANSCRIPTIONAL REGULATOR"/>
    <property type="match status" value="1"/>
</dbReference>
<evidence type="ECO:0000256" key="4">
    <source>
        <dbReference type="ARBA" id="ARBA00023163"/>
    </source>
</evidence>
<gene>
    <name evidence="6" type="ORF">WMO37_07735</name>
</gene>
<organism evidence="6 7">
    <name type="scientific">Lachnospira intestinalis</name>
    <dbReference type="NCBI Taxonomy" id="3133158"/>
    <lineage>
        <taxon>Bacteria</taxon>
        <taxon>Bacillati</taxon>
        <taxon>Bacillota</taxon>
        <taxon>Clostridia</taxon>
        <taxon>Lachnospirales</taxon>
        <taxon>Lachnospiraceae</taxon>
        <taxon>Lachnospira</taxon>
    </lineage>
</organism>
<dbReference type="InterPro" id="IPR047057">
    <property type="entry name" value="MerR_fam"/>
</dbReference>
<evidence type="ECO:0000259" key="5">
    <source>
        <dbReference type="PROSITE" id="PS50937"/>
    </source>
</evidence>
<dbReference type="SUPFAM" id="SSF46955">
    <property type="entry name" value="Putative DNA-binding domain"/>
    <property type="match status" value="1"/>
</dbReference>
<dbReference type="PROSITE" id="PS50937">
    <property type="entry name" value="HTH_MERR_2"/>
    <property type="match status" value="1"/>
</dbReference>
<protein>
    <submittedName>
        <fullName evidence="6">MerR family transcriptional regulator</fullName>
    </submittedName>
</protein>
<evidence type="ECO:0000313" key="6">
    <source>
        <dbReference type="EMBL" id="MEQ2554910.1"/>
    </source>
</evidence>
<evidence type="ECO:0000313" key="7">
    <source>
        <dbReference type="Proteomes" id="UP001546774"/>
    </source>
</evidence>